<dbReference type="Pfam" id="PF02753">
    <property type="entry name" value="PapD_C"/>
    <property type="match status" value="1"/>
</dbReference>
<dbReference type="AlphaFoldDB" id="A0A2L1UTE9"/>
<dbReference type="KEGG" id="rox:BV494_15455"/>
<keyword evidence="5" id="KW-0574">Periplasm</keyword>
<keyword evidence="4" id="KW-0732">Signal</keyword>
<dbReference type="InterPro" id="IPR001829">
    <property type="entry name" value="Pili_assmbl_chaperone_bac"/>
</dbReference>
<dbReference type="InterPro" id="IPR016147">
    <property type="entry name" value="Pili_assmbl_chaperone_N"/>
</dbReference>
<evidence type="ECO:0000256" key="3">
    <source>
        <dbReference type="ARBA" id="ARBA00022558"/>
    </source>
</evidence>
<dbReference type="InterPro" id="IPR008962">
    <property type="entry name" value="PapD-like_sf"/>
</dbReference>
<comment type="subcellular location">
    <subcellularLocation>
        <location evidence="1 7">Periplasm</location>
    </subcellularLocation>
</comment>
<dbReference type="GO" id="GO:0071555">
    <property type="term" value="P:cell wall organization"/>
    <property type="evidence" value="ECO:0007669"/>
    <property type="project" value="InterPro"/>
</dbReference>
<dbReference type="OrthoDB" id="9131059at2"/>
<evidence type="ECO:0000313" key="10">
    <source>
        <dbReference type="EMBL" id="AVF36236.1"/>
    </source>
</evidence>
<evidence type="ECO:0000256" key="2">
    <source>
        <dbReference type="ARBA" id="ARBA00007399"/>
    </source>
</evidence>
<dbReference type="RefSeq" id="WP_104923650.1">
    <property type="nucleotide sequence ID" value="NZ_CP019062.1"/>
</dbReference>
<evidence type="ECO:0000256" key="1">
    <source>
        <dbReference type="ARBA" id="ARBA00004418"/>
    </source>
</evidence>
<evidence type="ECO:0000256" key="4">
    <source>
        <dbReference type="ARBA" id="ARBA00022729"/>
    </source>
</evidence>
<keyword evidence="6 7" id="KW-0143">Chaperone</keyword>
<evidence type="ECO:0000259" key="8">
    <source>
        <dbReference type="Pfam" id="PF00345"/>
    </source>
</evidence>
<organism evidence="10 11">
    <name type="scientific">Rahnella sikkimica</name>
    <dbReference type="NCBI Taxonomy" id="1805933"/>
    <lineage>
        <taxon>Bacteria</taxon>
        <taxon>Pseudomonadati</taxon>
        <taxon>Pseudomonadota</taxon>
        <taxon>Gammaproteobacteria</taxon>
        <taxon>Enterobacterales</taxon>
        <taxon>Yersiniaceae</taxon>
        <taxon>Rahnella</taxon>
    </lineage>
</organism>
<gene>
    <name evidence="10" type="ORF">BV494_15455</name>
</gene>
<keyword evidence="11" id="KW-1185">Reference proteome</keyword>
<dbReference type="InterPro" id="IPR018046">
    <property type="entry name" value="Pili_assmbl_chaperone_CS"/>
</dbReference>
<dbReference type="PANTHER" id="PTHR30251:SF11">
    <property type="entry name" value="CHAPERONE PROTEIN FIMC-RELATED"/>
    <property type="match status" value="1"/>
</dbReference>
<dbReference type="Gene3D" id="2.60.40.10">
    <property type="entry name" value="Immunoglobulins"/>
    <property type="match status" value="2"/>
</dbReference>
<dbReference type="FunFam" id="2.60.40.10:FF:000458">
    <property type="entry name" value="Molecular chaperone FimC"/>
    <property type="match status" value="1"/>
</dbReference>
<evidence type="ECO:0000256" key="5">
    <source>
        <dbReference type="ARBA" id="ARBA00022764"/>
    </source>
</evidence>
<comment type="similarity">
    <text evidence="2 7">Belongs to the periplasmic pilus chaperone family.</text>
</comment>
<evidence type="ECO:0000256" key="6">
    <source>
        <dbReference type="ARBA" id="ARBA00023186"/>
    </source>
</evidence>
<reference evidence="11" key="1">
    <citation type="submission" date="2017-01" db="EMBL/GenBank/DDBJ databases">
        <title>Genome sequence of Rouxiella sp. ERMR1:05.</title>
        <authorList>
            <person name="Kumar R."/>
            <person name="Singh D."/>
            <person name="Kumar S."/>
        </authorList>
    </citation>
    <scope>NUCLEOTIDE SEQUENCE [LARGE SCALE GENOMIC DNA]</scope>
    <source>
        <strain evidence="11">ERMR1:05</strain>
    </source>
</reference>
<protein>
    <submittedName>
        <fullName evidence="10">Pilus assembly protein</fullName>
    </submittedName>
</protein>
<accession>A0A2L1UTE9</accession>
<dbReference type="EMBL" id="CP019062">
    <property type="protein sequence ID" value="AVF36236.1"/>
    <property type="molecule type" value="Genomic_DNA"/>
</dbReference>
<evidence type="ECO:0000313" key="11">
    <source>
        <dbReference type="Proteomes" id="UP000239197"/>
    </source>
</evidence>
<evidence type="ECO:0000256" key="7">
    <source>
        <dbReference type="RuleBase" id="RU003918"/>
    </source>
</evidence>
<dbReference type="InterPro" id="IPR016148">
    <property type="entry name" value="Pili_assmbl_chaperone_C"/>
</dbReference>
<dbReference type="Proteomes" id="UP000239197">
    <property type="component" value="Chromosome"/>
</dbReference>
<dbReference type="InterPro" id="IPR013783">
    <property type="entry name" value="Ig-like_fold"/>
</dbReference>
<proteinExistence type="inferred from homology"/>
<feature type="domain" description="Pili assembly chaperone N-terminal" evidence="8">
    <location>
        <begin position="27"/>
        <end position="142"/>
    </location>
</feature>
<dbReference type="PRINTS" id="PR00969">
    <property type="entry name" value="CHAPERONPILI"/>
</dbReference>
<dbReference type="InterPro" id="IPR036316">
    <property type="entry name" value="Pili_assmbl_chap_C_dom_sf"/>
</dbReference>
<feature type="domain" description="Pili assembly chaperone C-terminal" evidence="9">
    <location>
        <begin position="164"/>
        <end position="221"/>
    </location>
</feature>
<dbReference type="PANTHER" id="PTHR30251">
    <property type="entry name" value="PILUS ASSEMBLY CHAPERONE"/>
    <property type="match status" value="1"/>
</dbReference>
<dbReference type="SUPFAM" id="SSF49584">
    <property type="entry name" value="Periplasmic chaperone C-domain"/>
    <property type="match status" value="1"/>
</dbReference>
<dbReference type="GO" id="GO:0030288">
    <property type="term" value="C:outer membrane-bounded periplasmic space"/>
    <property type="evidence" value="ECO:0007669"/>
    <property type="project" value="InterPro"/>
</dbReference>
<dbReference type="InterPro" id="IPR050643">
    <property type="entry name" value="Periplasmic_pilus_chap"/>
</dbReference>
<sequence length="228" mass="25447">MRNSINRIIQLSLLFFLSIQLSYGGGILVGRTRVIYAANKKEASLPLSNKSESKPFLIQSWIDNGDGKTRGPFVVTPPLFRLNANDENSLRISYTGGELPQDKESIFYINVRAIPSTPKNDANELRLVIKTRIKLFYRPEKLQGKSYDAYKLLTFSRANGQLNITNPSSYYVVFSYLTVGDIVLKDTDMIAPGSQINVKLPGDLSGNTVEWSAINDYGGDTTPEKRSL</sequence>
<dbReference type="PROSITE" id="PS00635">
    <property type="entry name" value="PILI_CHAPERONE"/>
    <property type="match status" value="1"/>
</dbReference>
<evidence type="ECO:0000259" key="9">
    <source>
        <dbReference type="Pfam" id="PF02753"/>
    </source>
</evidence>
<name>A0A2L1UTE9_9GAMM</name>
<keyword evidence="3" id="KW-1029">Fimbrium biogenesis</keyword>
<dbReference type="Pfam" id="PF00345">
    <property type="entry name" value="PapD_N"/>
    <property type="match status" value="1"/>
</dbReference>
<dbReference type="SUPFAM" id="SSF49354">
    <property type="entry name" value="PapD-like"/>
    <property type="match status" value="1"/>
</dbReference>